<name>A0A2R5GBY5_9STRA</name>
<evidence type="ECO:0000256" key="2">
    <source>
        <dbReference type="ARBA" id="ARBA00023015"/>
    </source>
</evidence>
<dbReference type="GO" id="GO:0005634">
    <property type="term" value="C:nucleus"/>
    <property type="evidence" value="ECO:0007669"/>
    <property type="project" value="UniProtKB-SubCell"/>
</dbReference>
<feature type="domain" description="AP2/ERF" evidence="7">
    <location>
        <begin position="103"/>
        <end position="159"/>
    </location>
</feature>
<accession>A0A2R5GBY5</accession>
<dbReference type="PANTHER" id="PTHR31677">
    <property type="entry name" value="AP2 DOMAIN CLASS TRANSCRIPTION FACTOR"/>
    <property type="match status" value="1"/>
</dbReference>
<gene>
    <name evidence="8" type="ORF">FCC1311_040722</name>
</gene>
<feature type="compositionally biased region" description="Acidic residues" evidence="6">
    <location>
        <begin position="335"/>
        <end position="361"/>
    </location>
</feature>
<dbReference type="Gene3D" id="3.30.730.10">
    <property type="entry name" value="AP2/ERF domain"/>
    <property type="match status" value="2"/>
</dbReference>
<comment type="caution">
    <text evidence="8">The sequence shown here is derived from an EMBL/GenBank/DDBJ whole genome shotgun (WGS) entry which is preliminary data.</text>
</comment>
<comment type="subcellular location">
    <subcellularLocation>
        <location evidence="1">Nucleus</location>
    </subcellularLocation>
</comment>
<dbReference type="InterPro" id="IPR036955">
    <property type="entry name" value="AP2/ERF_dom_sf"/>
</dbReference>
<sequence length="451" mass="49752">MSEGLASSGRKIRAGVPQSDFRGVSWDRSVNTWRCKVNSVHVGYFDSEVEAARAYDEATLSLHKPGCGMQLRLNFPFSDYKDKPPGSIKYETKRDGRARGSSKYRGVLWDKASKSWRAKIKHQGRTKYLGLYQDEAAAGRAYDTAALELRGTAAKLNFPDEHAIDTAATPEKLNVVAPAKGRPSSITVPENAPNTLGKRSPRVDLEGVAAKYARVMERHASRRESYQQVCQKLQFFDQRVAGAAASDDAKETLSSSLNEPGPPAAAMTGTEDEGLLNVDVLKLLIVNAVQVNNSKQTAKPGSRTVKKSVTRAERRRGRARNKSRKGKASGNNEGSGDDEAVADDDDEDEDEDENEDEDADGSDSSYKVDDDDVEEEEDEAEEENNGKNDGKVKRKKGKTARSSSSKEKVQLDLGAFLEDIQVKVEEEVRAFLEKNKIAFREKKKSTRRAGR</sequence>
<dbReference type="SUPFAM" id="SSF54171">
    <property type="entry name" value="DNA-binding domain"/>
    <property type="match status" value="2"/>
</dbReference>
<feature type="region of interest" description="Disordered" evidence="6">
    <location>
        <begin position="177"/>
        <end position="201"/>
    </location>
</feature>
<dbReference type="EMBL" id="BEYU01000036">
    <property type="protein sequence ID" value="GBG27849.1"/>
    <property type="molecule type" value="Genomic_DNA"/>
</dbReference>
<dbReference type="InterPro" id="IPR016177">
    <property type="entry name" value="DNA-bd_dom_sf"/>
</dbReference>
<feature type="compositionally biased region" description="Basic residues" evidence="6">
    <location>
        <begin position="304"/>
        <end position="327"/>
    </location>
</feature>
<feature type="compositionally biased region" description="Polar residues" evidence="6">
    <location>
        <begin position="184"/>
        <end position="194"/>
    </location>
</feature>
<keyword evidence="2" id="KW-0805">Transcription regulation</keyword>
<organism evidence="8 9">
    <name type="scientific">Hondaea fermentalgiana</name>
    <dbReference type="NCBI Taxonomy" id="2315210"/>
    <lineage>
        <taxon>Eukaryota</taxon>
        <taxon>Sar</taxon>
        <taxon>Stramenopiles</taxon>
        <taxon>Bigyra</taxon>
        <taxon>Labyrinthulomycetes</taxon>
        <taxon>Thraustochytrida</taxon>
        <taxon>Thraustochytriidae</taxon>
        <taxon>Hondaea</taxon>
    </lineage>
</organism>
<keyword evidence="4" id="KW-0804">Transcription</keyword>
<evidence type="ECO:0000256" key="1">
    <source>
        <dbReference type="ARBA" id="ARBA00004123"/>
    </source>
</evidence>
<dbReference type="GO" id="GO:0003677">
    <property type="term" value="F:DNA binding"/>
    <property type="evidence" value="ECO:0007669"/>
    <property type="project" value="UniProtKB-KW"/>
</dbReference>
<dbReference type="PROSITE" id="PS51032">
    <property type="entry name" value="AP2_ERF"/>
    <property type="match status" value="2"/>
</dbReference>
<feature type="compositionally biased region" description="Acidic residues" evidence="6">
    <location>
        <begin position="369"/>
        <end position="383"/>
    </location>
</feature>
<dbReference type="PANTHER" id="PTHR31677:SF196">
    <property type="entry name" value="ETHYLENE-RESPONSIVE TRANSCRIPTION FACTOR ERF109"/>
    <property type="match status" value="1"/>
</dbReference>
<proteinExistence type="predicted"/>
<feature type="region of interest" description="Disordered" evidence="6">
    <location>
        <begin position="295"/>
        <end position="410"/>
    </location>
</feature>
<dbReference type="InterPro" id="IPR001471">
    <property type="entry name" value="AP2/ERF_dom"/>
</dbReference>
<evidence type="ECO:0000256" key="3">
    <source>
        <dbReference type="ARBA" id="ARBA00023125"/>
    </source>
</evidence>
<dbReference type="AlphaFoldDB" id="A0A2R5GBY5"/>
<evidence type="ECO:0000313" key="8">
    <source>
        <dbReference type="EMBL" id="GBG27849.1"/>
    </source>
</evidence>
<reference evidence="8 9" key="1">
    <citation type="submission" date="2017-12" db="EMBL/GenBank/DDBJ databases">
        <title>Sequencing, de novo assembly and annotation of complete genome of a new Thraustochytrid species, strain FCC1311.</title>
        <authorList>
            <person name="Sedici K."/>
            <person name="Godart F."/>
            <person name="Aiese Cigliano R."/>
            <person name="Sanseverino W."/>
            <person name="Barakat M."/>
            <person name="Ortet P."/>
            <person name="Marechal E."/>
            <person name="Cagnac O."/>
            <person name="Amato A."/>
        </authorList>
    </citation>
    <scope>NUCLEOTIDE SEQUENCE [LARGE SCALE GENOMIC DNA]</scope>
</reference>
<evidence type="ECO:0000256" key="6">
    <source>
        <dbReference type="SAM" id="MobiDB-lite"/>
    </source>
</evidence>
<keyword evidence="9" id="KW-1185">Reference proteome</keyword>
<protein>
    <submittedName>
        <fullName evidence="8">AP2-like ethylene-responsive transcription factor BBM</fullName>
    </submittedName>
</protein>
<evidence type="ECO:0000313" key="9">
    <source>
        <dbReference type="Proteomes" id="UP000241890"/>
    </source>
</evidence>
<dbReference type="OrthoDB" id="550275at2759"/>
<keyword evidence="3" id="KW-0238">DNA-binding</keyword>
<keyword evidence="5" id="KW-0539">Nucleus</keyword>
<dbReference type="Proteomes" id="UP000241890">
    <property type="component" value="Unassembled WGS sequence"/>
</dbReference>
<evidence type="ECO:0000256" key="4">
    <source>
        <dbReference type="ARBA" id="ARBA00023163"/>
    </source>
</evidence>
<dbReference type="InParanoid" id="A0A2R5GBY5"/>
<evidence type="ECO:0000259" key="7">
    <source>
        <dbReference type="PROSITE" id="PS51032"/>
    </source>
</evidence>
<feature type="domain" description="AP2/ERF" evidence="7">
    <location>
        <begin position="20"/>
        <end position="76"/>
    </location>
</feature>
<dbReference type="GO" id="GO:0003700">
    <property type="term" value="F:DNA-binding transcription factor activity"/>
    <property type="evidence" value="ECO:0007669"/>
    <property type="project" value="InterPro"/>
</dbReference>
<dbReference type="SMART" id="SM00380">
    <property type="entry name" value="AP2"/>
    <property type="match status" value="2"/>
</dbReference>
<evidence type="ECO:0000256" key="5">
    <source>
        <dbReference type="ARBA" id="ARBA00023242"/>
    </source>
</evidence>